<dbReference type="Proteomes" id="UP000825729">
    <property type="component" value="Unassembled WGS sequence"/>
</dbReference>
<evidence type="ECO:0000313" key="1">
    <source>
        <dbReference type="EMBL" id="KAG9444476.1"/>
    </source>
</evidence>
<accession>A0AAV7E9H2</accession>
<dbReference type="AlphaFoldDB" id="A0AAV7E9H2"/>
<organism evidence="1 2">
    <name type="scientific">Aristolochia fimbriata</name>
    <name type="common">White veined hardy Dutchman's pipe vine</name>
    <dbReference type="NCBI Taxonomy" id="158543"/>
    <lineage>
        <taxon>Eukaryota</taxon>
        <taxon>Viridiplantae</taxon>
        <taxon>Streptophyta</taxon>
        <taxon>Embryophyta</taxon>
        <taxon>Tracheophyta</taxon>
        <taxon>Spermatophyta</taxon>
        <taxon>Magnoliopsida</taxon>
        <taxon>Magnoliidae</taxon>
        <taxon>Piperales</taxon>
        <taxon>Aristolochiaceae</taxon>
        <taxon>Aristolochia</taxon>
    </lineage>
</organism>
<evidence type="ECO:0000313" key="2">
    <source>
        <dbReference type="Proteomes" id="UP000825729"/>
    </source>
</evidence>
<gene>
    <name evidence="1" type="ORF">H6P81_015816</name>
</gene>
<protein>
    <submittedName>
        <fullName evidence="1">Uncharacterized protein</fullName>
    </submittedName>
</protein>
<proteinExistence type="predicted"/>
<name>A0AAV7E9H2_ARIFI</name>
<comment type="caution">
    <text evidence="1">The sequence shown here is derived from an EMBL/GenBank/DDBJ whole genome shotgun (WGS) entry which is preliminary data.</text>
</comment>
<dbReference type="EMBL" id="JAINDJ010000006">
    <property type="protein sequence ID" value="KAG9444476.1"/>
    <property type="molecule type" value="Genomic_DNA"/>
</dbReference>
<sequence>MFLGKIQDGDVIAGKEKRRLWSPLLICLRHLLMDGSILGWVTWIAVHHIRPLSESYQLGVVEVLMNGTLYQSKCPLQESWQQVLAVFTLFPTSHSDSDYPPASKLHHWIRLYNEGRWAKCKSNKENRSYHVSPLMGSEAQLGEPIVGGGPGGGHVDMVGGIR</sequence>
<reference evidence="1 2" key="1">
    <citation type="submission" date="2021-07" db="EMBL/GenBank/DDBJ databases">
        <title>The Aristolochia fimbriata genome: insights into angiosperm evolution, floral development and chemical biosynthesis.</title>
        <authorList>
            <person name="Jiao Y."/>
        </authorList>
    </citation>
    <scope>NUCLEOTIDE SEQUENCE [LARGE SCALE GENOMIC DNA]</scope>
    <source>
        <strain evidence="1">IBCAS-2021</strain>
        <tissue evidence="1">Leaf</tissue>
    </source>
</reference>
<keyword evidence="2" id="KW-1185">Reference proteome</keyword>